<evidence type="ECO:0000313" key="2">
    <source>
        <dbReference type="Proteomes" id="UP000789525"/>
    </source>
</evidence>
<evidence type="ECO:0000313" key="1">
    <source>
        <dbReference type="EMBL" id="CAG8664870.1"/>
    </source>
</evidence>
<feature type="non-terminal residue" evidence="1">
    <location>
        <position position="71"/>
    </location>
</feature>
<organism evidence="1 2">
    <name type="scientific">Acaulospora colombiana</name>
    <dbReference type="NCBI Taxonomy" id="27376"/>
    <lineage>
        <taxon>Eukaryota</taxon>
        <taxon>Fungi</taxon>
        <taxon>Fungi incertae sedis</taxon>
        <taxon>Mucoromycota</taxon>
        <taxon>Glomeromycotina</taxon>
        <taxon>Glomeromycetes</taxon>
        <taxon>Diversisporales</taxon>
        <taxon>Acaulosporaceae</taxon>
        <taxon>Acaulospora</taxon>
    </lineage>
</organism>
<dbReference type="EMBL" id="CAJVPT010023352">
    <property type="protein sequence ID" value="CAG8664870.1"/>
    <property type="molecule type" value="Genomic_DNA"/>
</dbReference>
<dbReference type="Proteomes" id="UP000789525">
    <property type="component" value="Unassembled WGS sequence"/>
</dbReference>
<sequence length="71" mass="7685">MGFKNIKVTTSDLGSNFNATMFSASDVILANIHPFFAGVTVQQGANWTFQYFNENIVVPSQGRPAVISETG</sequence>
<keyword evidence="2" id="KW-1185">Reference proteome</keyword>
<proteinExistence type="predicted"/>
<reference evidence="1" key="1">
    <citation type="submission" date="2021-06" db="EMBL/GenBank/DDBJ databases">
        <authorList>
            <person name="Kallberg Y."/>
            <person name="Tangrot J."/>
            <person name="Rosling A."/>
        </authorList>
    </citation>
    <scope>NUCLEOTIDE SEQUENCE</scope>
    <source>
        <strain evidence="1">CL356</strain>
    </source>
</reference>
<accession>A0ACA9NML8</accession>
<gene>
    <name evidence="1" type="ORF">ACOLOM_LOCUS8721</name>
</gene>
<comment type="caution">
    <text evidence="1">The sequence shown here is derived from an EMBL/GenBank/DDBJ whole genome shotgun (WGS) entry which is preliminary data.</text>
</comment>
<name>A0ACA9NML8_9GLOM</name>
<protein>
    <submittedName>
        <fullName evidence="1">10655_t:CDS:1</fullName>
    </submittedName>
</protein>